<dbReference type="OrthoDB" id="408631at2759"/>
<dbReference type="InterPro" id="IPR002018">
    <property type="entry name" value="CarbesteraseB"/>
</dbReference>
<gene>
    <name evidence="5" type="ORF">K491DRAFT_637165</name>
</gene>
<evidence type="ECO:0000256" key="3">
    <source>
        <dbReference type="SAM" id="SignalP"/>
    </source>
</evidence>
<organism evidence="5 6">
    <name type="scientific">Lophiostoma macrostomum CBS 122681</name>
    <dbReference type="NCBI Taxonomy" id="1314788"/>
    <lineage>
        <taxon>Eukaryota</taxon>
        <taxon>Fungi</taxon>
        <taxon>Dikarya</taxon>
        <taxon>Ascomycota</taxon>
        <taxon>Pezizomycotina</taxon>
        <taxon>Dothideomycetes</taxon>
        <taxon>Pleosporomycetidae</taxon>
        <taxon>Pleosporales</taxon>
        <taxon>Lophiostomataceae</taxon>
        <taxon>Lophiostoma</taxon>
    </lineage>
</organism>
<comment type="similarity">
    <text evidence="1">Belongs to the type-B carboxylesterase/lipase family.</text>
</comment>
<dbReference type="SUPFAM" id="SSF53474">
    <property type="entry name" value="alpha/beta-Hydrolases"/>
    <property type="match status" value="1"/>
</dbReference>
<dbReference type="InterPro" id="IPR029058">
    <property type="entry name" value="AB_hydrolase_fold"/>
</dbReference>
<keyword evidence="2 5" id="KW-0378">Hydrolase</keyword>
<evidence type="ECO:0000256" key="2">
    <source>
        <dbReference type="ARBA" id="ARBA00022801"/>
    </source>
</evidence>
<dbReference type="PANTHER" id="PTHR43918:SF4">
    <property type="entry name" value="CARBOXYLIC ESTER HYDROLASE"/>
    <property type="match status" value="1"/>
</dbReference>
<evidence type="ECO:0000313" key="5">
    <source>
        <dbReference type="EMBL" id="KAF2651578.1"/>
    </source>
</evidence>
<feature type="signal peptide" evidence="3">
    <location>
        <begin position="1"/>
        <end position="18"/>
    </location>
</feature>
<proteinExistence type="inferred from homology"/>
<dbReference type="GO" id="GO:0052689">
    <property type="term" value="F:carboxylic ester hydrolase activity"/>
    <property type="evidence" value="ECO:0007669"/>
    <property type="project" value="TreeGrafter"/>
</dbReference>
<dbReference type="Proteomes" id="UP000799324">
    <property type="component" value="Unassembled WGS sequence"/>
</dbReference>
<name>A0A6A6SYL3_9PLEO</name>
<reference evidence="5" key="1">
    <citation type="journal article" date="2020" name="Stud. Mycol.">
        <title>101 Dothideomycetes genomes: a test case for predicting lifestyles and emergence of pathogens.</title>
        <authorList>
            <person name="Haridas S."/>
            <person name="Albert R."/>
            <person name="Binder M."/>
            <person name="Bloem J."/>
            <person name="Labutti K."/>
            <person name="Salamov A."/>
            <person name="Andreopoulos B."/>
            <person name="Baker S."/>
            <person name="Barry K."/>
            <person name="Bills G."/>
            <person name="Bluhm B."/>
            <person name="Cannon C."/>
            <person name="Castanera R."/>
            <person name="Culley D."/>
            <person name="Daum C."/>
            <person name="Ezra D."/>
            <person name="Gonzalez J."/>
            <person name="Henrissat B."/>
            <person name="Kuo A."/>
            <person name="Liang C."/>
            <person name="Lipzen A."/>
            <person name="Lutzoni F."/>
            <person name="Magnuson J."/>
            <person name="Mondo S."/>
            <person name="Nolan M."/>
            <person name="Ohm R."/>
            <person name="Pangilinan J."/>
            <person name="Park H.-J."/>
            <person name="Ramirez L."/>
            <person name="Alfaro M."/>
            <person name="Sun H."/>
            <person name="Tritt A."/>
            <person name="Yoshinaga Y."/>
            <person name="Zwiers L.-H."/>
            <person name="Turgeon B."/>
            <person name="Goodwin S."/>
            <person name="Spatafora J."/>
            <person name="Crous P."/>
            <person name="Grigoriev I."/>
        </authorList>
    </citation>
    <scope>NUCLEOTIDE SEQUENCE</scope>
    <source>
        <strain evidence="5">CBS 122681</strain>
    </source>
</reference>
<dbReference type="Gene3D" id="3.40.50.1820">
    <property type="entry name" value="alpha/beta hydrolase"/>
    <property type="match status" value="1"/>
</dbReference>
<feature type="chain" id="PRO_5025465699" evidence="3">
    <location>
        <begin position="19"/>
        <end position="619"/>
    </location>
</feature>
<protein>
    <submittedName>
        <fullName evidence="5">Alpha/beta-hydrolase</fullName>
    </submittedName>
</protein>
<evidence type="ECO:0000256" key="1">
    <source>
        <dbReference type="ARBA" id="ARBA00005964"/>
    </source>
</evidence>
<dbReference type="AlphaFoldDB" id="A0A6A6SYL3"/>
<feature type="non-terminal residue" evidence="5">
    <location>
        <position position="1"/>
    </location>
</feature>
<sequence length="619" mass="67806">MKLLHLSSALAAASTVAAQGYEKLPGLVYATNNVTNITWVGEEHNGVEVFLGVQYGVDTCGENRFKPPVPVKLEPNTQHDARTPGPACPQPLGQWHPPLTLGNIQKTSEDCLNLNIWRPVMSRDTKDNFADGLPVMIWIHGGALWAGSNMEPSTDPSKMIVDAIPNSTYHLMFPVIHVAINYRLGVFGFAQSEALRKEGSENAGLRDQRLAIEWVIDNIGTFGGDKNNIIVAGQGSGALSATMQHLAYGGQKSLPIKSFVVQSGALEPGITGNYTINAMKAVVQYSGCNTTSDVNHPDAIKCLRSRPYQSLVNDSVPTYRDDGTHNLGDVWLPSVDSDFLPGPPSQLLKEGKFSAASFLIGWTDSEVPAVSFQIHEPDEVFKYVAGFITGIPYKEIEVINDLLKLYPVEEFTLSENLSSQFYRLSRIIRDAMTVCPSLYLAQAINKGPANVTDSTTQGSPVYLYHFNYTILEPAFERIGVPNLGKLRSSDIPFVFDTLDKYEQAGYASNFTVVDTDLAKRTTLSWSSFAASNGPTFPNTGTLQGWNAAYASNGTGLGQPIYPGGAEAWLNNTAIYVIGGPREGLSAIDGEWSYEELRVQRLRERCNLLNSDKWVKYLQY</sequence>
<keyword evidence="3" id="KW-0732">Signal</keyword>
<feature type="domain" description="Carboxylesterase type B" evidence="4">
    <location>
        <begin position="44"/>
        <end position="548"/>
    </location>
</feature>
<dbReference type="Pfam" id="PF00135">
    <property type="entry name" value="COesterase"/>
    <property type="match status" value="1"/>
</dbReference>
<dbReference type="InterPro" id="IPR050654">
    <property type="entry name" value="AChE-related_enzymes"/>
</dbReference>
<dbReference type="EMBL" id="MU004422">
    <property type="protein sequence ID" value="KAF2651578.1"/>
    <property type="molecule type" value="Genomic_DNA"/>
</dbReference>
<accession>A0A6A6SYL3</accession>
<evidence type="ECO:0000313" key="6">
    <source>
        <dbReference type="Proteomes" id="UP000799324"/>
    </source>
</evidence>
<dbReference type="PANTHER" id="PTHR43918">
    <property type="entry name" value="ACETYLCHOLINESTERASE"/>
    <property type="match status" value="1"/>
</dbReference>
<keyword evidence="6" id="KW-1185">Reference proteome</keyword>
<evidence type="ECO:0000259" key="4">
    <source>
        <dbReference type="Pfam" id="PF00135"/>
    </source>
</evidence>